<dbReference type="InterPro" id="IPR050309">
    <property type="entry name" value="Type-B_Carboxylest/Lipase"/>
</dbReference>
<gene>
    <name evidence="3" type="ORF">ASPVEDRAFT_884058</name>
</gene>
<evidence type="ECO:0000313" key="4">
    <source>
        <dbReference type="Proteomes" id="UP000184073"/>
    </source>
</evidence>
<evidence type="ECO:0000256" key="1">
    <source>
        <dbReference type="SAM" id="SignalP"/>
    </source>
</evidence>
<keyword evidence="4" id="KW-1185">Reference proteome</keyword>
<accession>A0A1L9PET5</accession>
<keyword evidence="1" id="KW-0732">Signal</keyword>
<dbReference type="PROSITE" id="PS00941">
    <property type="entry name" value="CARBOXYLESTERASE_B_2"/>
    <property type="match status" value="1"/>
</dbReference>
<feature type="domain" description="Carboxylesterase type B" evidence="2">
    <location>
        <begin position="26"/>
        <end position="542"/>
    </location>
</feature>
<organism evidence="3 4">
    <name type="scientific">Aspergillus versicolor CBS 583.65</name>
    <dbReference type="NCBI Taxonomy" id="1036611"/>
    <lineage>
        <taxon>Eukaryota</taxon>
        <taxon>Fungi</taxon>
        <taxon>Dikarya</taxon>
        <taxon>Ascomycota</taxon>
        <taxon>Pezizomycotina</taxon>
        <taxon>Eurotiomycetes</taxon>
        <taxon>Eurotiomycetidae</taxon>
        <taxon>Eurotiales</taxon>
        <taxon>Aspergillaceae</taxon>
        <taxon>Aspergillus</taxon>
        <taxon>Aspergillus subgen. Nidulantes</taxon>
    </lineage>
</organism>
<dbReference type="RefSeq" id="XP_040665806.1">
    <property type="nucleotide sequence ID" value="XM_040818309.1"/>
</dbReference>
<sequence length="583" mass="64033">MNLLSLLGVAYLVRATLAGSISYSGPTVNTKNGTYGGRHVPTYDQDVFLGIRYAQVVTDFLQKVVRFSRAEPLNESWDGVLPATEYKEHCWGYGIDWTGPNADWSGYPMSEDCLYLNIVRPANLTNTSRLPVAVWIHGGGFAKGGGSDKRYNYSYAVRDAVNMDKPFIGVTINYRLSVWGWLMGKEAMEAGAVNLGYHDMRQSLRWINENIAAFGGDPVKVTIVGESCGAEALAAQILAYNGRDDGLFRAAIGESGFGGRIPRFHPGGFNSTVADQDLFDRLVLNTSCAGTVGTSATIPCLRNAPFDEINHAVNVSGIAQWAPVMDGDFIQDYPTNQFRDGRFVKVPILIGANTDEGGYFRGLRGNANVTIINSDDDFKNMVRPVFADNVEHATGKSVNELVDEIALIYPNIQNVGIPSLQAWPVVISETTPDLEYLGLQDRRGNAFGGDITNIAWRRKSNIYWSQHGIPSWSYRFDAVPDGIAVACVFNDIPGEGYRLKPLLSEANKALAKKVSGAWIRMIADLDPNGANEETTWPIYNTSAGGNVGQNMVFNVNGSFIEYDDFRAEALLWFDNHFLDVFGT</sequence>
<dbReference type="VEuPathDB" id="FungiDB:ASPVEDRAFT_884058"/>
<dbReference type="Pfam" id="PF00135">
    <property type="entry name" value="COesterase"/>
    <property type="match status" value="1"/>
</dbReference>
<dbReference type="Gene3D" id="3.40.50.1820">
    <property type="entry name" value="alpha/beta hydrolase"/>
    <property type="match status" value="1"/>
</dbReference>
<dbReference type="OrthoDB" id="408631at2759"/>
<evidence type="ECO:0000259" key="2">
    <source>
        <dbReference type="Pfam" id="PF00135"/>
    </source>
</evidence>
<protein>
    <recommendedName>
        <fullName evidence="2">Carboxylesterase type B domain-containing protein</fullName>
    </recommendedName>
</protein>
<dbReference type="InterPro" id="IPR019819">
    <property type="entry name" value="Carboxylesterase_B_CS"/>
</dbReference>
<dbReference type="InterPro" id="IPR002018">
    <property type="entry name" value="CarbesteraseB"/>
</dbReference>
<reference evidence="4" key="1">
    <citation type="journal article" date="2017" name="Genome Biol.">
        <title>Comparative genomics reveals high biological diversity and specific adaptations in the industrially and medically important fungal genus Aspergillus.</title>
        <authorList>
            <person name="de Vries R.P."/>
            <person name="Riley R."/>
            <person name="Wiebenga A."/>
            <person name="Aguilar-Osorio G."/>
            <person name="Amillis S."/>
            <person name="Uchima C.A."/>
            <person name="Anderluh G."/>
            <person name="Asadollahi M."/>
            <person name="Askin M."/>
            <person name="Barry K."/>
            <person name="Battaglia E."/>
            <person name="Bayram O."/>
            <person name="Benocci T."/>
            <person name="Braus-Stromeyer S.A."/>
            <person name="Caldana C."/>
            <person name="Canovas D."/>
            <person name="Cerqueira G.C."/>
            <person name="Chen F."/>
            <person name="Chen W."/>
            <person name="Choi C."/>
            <person name="Clum A."/>
            <person name="Dos Santos R.A."/>
            <person name="Damasio A.R."/>
            <person name="Diallinas G."/>
            <person name="Emri T."/>
            <person name="Fekete E."/>
            <person name="Flipphi M."/>
            <person name="Freyberg S."/>
            <person name="Gallo A."/>
            <person name="Gournas C."/>
            <person name="Habgood R."/>
            <person name="Hainaut M."/>
            <person name="Harispe M.L."/>
            <person name="Henrissat B."/>
            <person name="Hilden K.S."/>
            <person name="Hope R."/>
            <person name="Hossain A."/>
            <person name="Karabika E."/>
            <person name="Karaffa L."/>
            <person name="Karanyi Z."/>
            <person name="Krasevec N."/>
            <person name="Kuo A."/>
            <person name="Kusch H."/>
            <person name="LaButti K."/>
            <person name="Lagendijk E.L."/>
            <person name="Lapidus A."/>
            <person name="Levasseur A."/>
            <person name="Lindquist E."/>
            <person name="Lipzen A."/>
            <person name="Logrieco A.F."/>
            <person name="MacCabe A."/>
            <person name="Maekelae M.R."/>
            <person name="Malavazi I."/>
            <person name="Melin P."/>
            <person name="Meyer V."/>
            <person name="Mielnichuk N."/>
            <person name="Miskei M."/>
            <person name="Molnar A.P."/>
            <person name="Mule G."/>
            <person name="Ngan C.Y."/>
            <person name="Orejas M."/>
            <person name="Orosz E."/>
            <person name="Ouedraogo J.P."/>
            <person name="Overkamp K.M."/>
            <person name="Park H.-S."/>
            <person name="Perrone G."/>
            <person name="Piumi F."/>
            <person name="Punt P.J."/>
            <person name="Ram A.F."/>
            <person name="Ramon A."/>
            <person name="Rauscher S."/>
            <person name="Record E."/>
            <person name="Riano-Pachon D.M."/>
            <person name="Robert V."/>
            <person name="Roehrig J."/>
            <person name="Ruller R."/>
            <person name="Salamov A."/>
            <person name="Salih N.S."/>
            <person name="Samson R.A."/>
            <person name="Sandor E."/>
            <person name="Sanguinetti M."/>
            <person name="Schuetze T."/>
            <person name="Sepcic K."/>
            <person name="Shelest E."/>
            <person name="Sherlock G."/>
            <person name="Sophianopoulou V."/>
            <person name="Squina F.M."/>
            <person name="Sun H."/>
            <person name="Susca A."/>
            <person name="Todd R.B."/>
            <person name="Tsang A."/>
            <person name="Unkles S.E."/>
            <person name="van de Wiele N."/>
            <person name="van Rossen-Uffink D."/>
            <person name="Oliveira J.V."/>
            <person name="Vesth T.C."/>
            <person name="Visser J."/>
            <person name="Yu J.-H."/>
            <person name="Zhou M."/>
            <person name="Andersen M.R."/>
            <person name="Archer D.B."/>
            <person name="Baker S.E."/>
            <person name="Benoit I."/>
            <person name="Brakhage A.A."/>
            <person name="Braus G.H."/>
            <person name="Fischer R."/>
            <person name="Frisvad J.C."/>
            <person name="Goldman G.H."/>
            <person name="Houbraken J."/>
            <person name="Oakley B."/>
            <person name="Pocsi I."/>
            <person name="Scazzocchio C."/>
            <person name="Seiboth B."/>
            <person name="vanKuyk P.A."/>
            <person name="Wortman J."/>
            <person name="Dyer P.S."/>
            <person name="Grigoriev I.V."/>
        </authorList>
    </citation>
    <scope>NUCLEOTIDE SEQUENCE [LARGE SCALE GENOMIC DNA]</scope>
    <source>
        <strain evidence="4">CBS 583.65</strain>
    </source>
</reference>
<dbReference type="SUPFAM" id="SSF53474">
    <property type="entry name" value="alpha/beta-Hydrolases"/>
    <property type="match status" value="1"/>
</dbReference>
<feature type="chain" id="PRO_5012024532" description="Carboxylesterase type B domain-containing protein" evidence="1">
    <location>
        <begin position="19"/>
        <end position="583"/>
    </location>
</feature>
<evidence type="ECO:0000313" key="3">
    <source>
        <dbReference type="EMBL" id="OJJ00044.1"/>
    </source>
</evidence>
<name>A0A1L9PET5_ASPVE</name>
<dbReference type="GeneID" id="63733820"/>
<dbReference type="STRING" id="1036611.A0A1L9PET5"/>
<dbReference type="Proteomes" id="UP000184073">
    <property type="component" value="Unassembled WGS sequence"/>
</dbReference>
<dbReference type="InterPro" id="IPR029058">
    <property type="entry name" value="AB_hydrolase_fold"/>
</dbReference>
<dbReference type="PANTHER" id="PTHR11559">
    <property type="entry name" value="CARBOXYLESTERASE"/>
    <property type="match status" value="1"/>
</dbReference>
<feature type="signal peptide" evidence="1">
    <location>
        <begin position="1"/>
        <end position="18"/>
    </location>
</feature>
<dbReference type="AlphaFoldDB" id="A0A1L9PET5"/>
<dbReference type="EMBL" id="KV878127">
    <property type="protein sequence ID" value="OJJ00044.1"/>
    <property type="molecule type" value="Genomic_DNA"/>
</dbReference>
<proteinExistence type="predicted"/>